<feature type="region of interest" description="Disordered" evidence="1">
    <location>
        <begin position="153"/>
        <end position="192"/>
    </location>
</feature>
<evidence type="ECO:0000313" key="2">
    <source>
        <dbReference type="EMBL" id="KAF3111305.1"/>
    </source>
</evidence>
<reference evidence="2 3" key="1">
    <citation type="submission" date="2019-06" db="EMBL/GenBank/DDBJ databases">
        <authorList>
            <person name="Palmer J.M."/>
        </authorList>
    </citation>
    <scope>NUCLEOTIDE SEQUENCE [LARGE SCALE GENOMIC DNA]</scope>
    <source>
        <strain evidence="2 3">TWF102</strain>
    </source>
</reference>
<feature type="region of interest" description="Disordered" evidence="1">
    <location>
        <begin position="1"/>
        <end position="24"/>
    </location>
</feature>
<feature type="compositionally biased region" description="Polar residues" evidence="1">
    <location>
        <begin position="153"/>
        <end position="186"/>
    </location>
</feature>
<evidence type="ECO:0000256" key="1">
    <source>
        <dbReference type="SAM" id="MobiDB-lite"/>
    </source>
</evidence>
<sequence length="239" mass="26336">MRPGAANADSQSHTDTQTDDVGECQPCDESPTLFVTGIIRAPHQANLEYEVITMAAGLSPSPRSFFENGLEKYNSNLTRFSQWCYNSARAQGCCVYANQERNEYMWAWRIDDPVLGNPLAITTAIRPKESHLNRDSALLSNSIHSSSEPMEYWQTQNPQRPLNQATRTLSGRQDISPPNQPSIQVSPPTPRDPIPVDTADLCSAQASSPVLTPIGAVEQKYSGFHCSTCKCSFPARSES</sequence>
<organism evidence="2 3">
    <name type="scientific">Orbilia oligospora</name>
    <name type="common">Nematode-trapping fungus</name>
    <name type="synonym">Arthrobotrys oligospora</name>
    <dbReference type="NCBI Taxonomy" id="2813651"/>
    <lineage>
        <taxon>Eukaryota</taxon>
        <taxon>Fungi</taxon>
        <taxon>Dikarya</taxon>
        <taxon>Ascomycota</taxon>
        <taxon>Pezizomycotina</taxon>
        <taxon>Orbiliomycetes</taxon>
        <taxon>Orbiliales</taxon>
        <taxon>Orbiliaceae</taxon>
        <taxon>Orbilia</taxon>
    </lineage>
</organism>
<dbReference type="AlphaFoldDB" id="A0A7C8JS13"/>
<accession>A0A7C8JS13</accession>
<comment type="caution">
    <text evidence="2">The sequence shown here is derived from an EMBL/GenBank/DDBJ whole genome shotgun (WGS) entry which is preliminary data.</text>
</comment>
<dbReference type="EMBL" id="WIQW01000004">
    <property type="protein sequence ID" value="KAF3111305.1"/>
    <property type="molecule type" value="Genomic_DNA"/>
</dbReference>
<protein>
    <submittedName>
        <fullName evidence="2">Uncharacterized protein</fullName>
    </submittedName>
</protein>
<name>A0A7C8JS13_ORBOL</name>
<evidence type="ECO:0000313" key="3">
    <source>
        <dbReference type="Proteomes" id="UP000475325"/>
    </source>
</evidence>
<gene>
    <name evidence="2" type="ORF">TWF102_006978</name>
</gene>
<dbReference type="Proteomes" id="UP000475325">
    <property type="component" value="Unassembled WGS sequence"/>
</dbReference>
<proteinExistence type="predicted"/>